<dbReference type="Gene3D" id="3.40.50.10400">
    <property type="entry name" value="Hypothetical protein PA1492"/>
    <property type="match status" value="1"/>
</dbReference>
<dbReference type="GeneID" id="93735360"/>
<dbReference type="Proteomes" id="UP000042738">
    <property type="component" value="Chromosome"/>
</dbReference>
<dbReference type="InterPro" id="IPR025518">
    <property type="entry name" value="DUF4406"/>
</dbReference>
<dbReference type="Pfam" id="PF14359">
    <property type="entry name" value="DUF4406"/>
    <property type="match status" value="1"/>
</dbReference>
<name>A0A068Z7A7_9GAMM</name>
<reference evidence="1 2" key="1">
    <citation type="journal article" date="2014" name="Genome Announc.">
        <title>Whole-Genome Sequence of Serratia symbiotica Strain CWBI-2.3T, a Free-Living Symbiont of the Black Bean Aphid Aphis fabae.</title>
        <authorList>
            <person name="Foray V."/>
            <person name="Grigorescu A.S."/>
            <person name="Sabri A."/>
            <person name="Haubruge E."/>
            <person name="Lognay G."/>
            <person name="Francis F."/>
            <person name="Fauconnier M.L."/>
            <person name="Hance T."/>
            <person name="Thonart P."/>
        </authorList>
    </citation>
    <scope>NUCLEOTIDE SEQUENCE [LARGE SCALE GENOMIC DNA]</scope>
    <source>
        <strain evidence="1">CWBI-2.3</strain>
    </source>
</reference>
<dbReference type="RefSeq" id="WP_040264706.1">
    <property type="nucleotide sequence ID" value="NZ_CP050855.1"/>
</dbReference>
<dbReference type="STRING" id="138074.SYMBAF_180102"/>
<dbReference type="AlphaFoldDB" id="A0A068Z7A7"/>
<evidence type="ECO:0000313" key="1">
    <source>
        <dbReference type="EMBL" id="QLH62007.1"/>
    </source>
</evidence>
<organism evidence="1 2">
    <name type="scientific">Serratia symbiotica</name>
    <dbReference type="NCBI Taxonomy" id="138074"/>
    <lineage>
        <taxon>Bacteria</taxon>
        <taxon>Pseudomonadati</taxon>
        <taxon>Pseudomonadota</taxon>
        <taxon>Gammaproteobacteria</taxon>
        <taxon>Enterobacterales</taxon>
        <taxon>Yersiniaceae</taxon>
        <taxon>Serratia</taxon>
    </lineage>
</organism>
<accession>A0A068Z7A7</accession>
<dbReference type="EMBL" id="CP050855">
    <property type="protein sequence ID" value="QLH62007.1"/>
    <property type="molecule type" value="Genomic_DNA"/>
</dbReference>
<sequence length="163" mass="18140">MKTSTNALPQSGKRKPVVFISGPMTGIDNYNRDVFHQEANQLRHFGFTVLNPAIFPDGLAHHQYLAMTLVMLEQADAIYLLEDWENSVGAQAEVIRARELNLMFLGQSWDVLWAAATHRPVSTVPTGATGGAFDVGGILHKPTQPGEHDYGHHQTEQILPRHY</sequence>
<evidence type="ECO:0000313" key="2">
    <source>
        <dbReference type="Proteomes" id="UP000042738"/>
    </source>
</evidence>
<gene>
    <name evidence="1" type="ORF">SYMBAF_02320</name>
</gene>
<protein>
    <submittedName>
        <fullName evidence="1">DUF4406 domain-containing protein</fullName>
    </submittedName>
</protein>
<proteinExistence type="predicted"/>
<dbReference type="SUPFAM" id="SSF52309">
    <property type="entry name" value="N-(deoxy)ribosyltransferase-like"/>
    <property type="match status" value="1"/>
</dbReference>